<reference evidence="1" key="1">
    <citation type="journal article" date="2023" name="G3 (Bethesda)">
        <title>A reference genome for the long-term kleptoplast-retaining sea slug Elysia crispata morphotype clarki.</title>
        <authorList>
            <person name="Eastman K.E."/>
            <person name="Pendleton A.L."/>
            <person name="Shaikh M.A."/>
            <person name="Suttiyut T."/>
            <person name="Ogas R."/>
            <person name="Tomko P."/>
            <person name="Gavelis G."/>
            <person name="Widhalm J.R."/>
            <person name="Wisecaver J.H."/>
        </authorList>
    </citation>
    <scope>NUCLEOTIDE SEQUENCE</scope>
    <source>
        <strain evidence="1">ECLA1</strain>
    </source>
</reference>
<dbReference type="AlphaFoldDB" id="A0AAE1D196"/>
<protein>
    <recommendedName>
        <fullName evidence="3">Craniofacial development protein 2</fullName>
    </recommendedName>
</protein>
<gene>
    <name evidence="1" type="ORF">RRG08_023929</name>
</gene>
<evidence type="ECO:0000313" key="2">
    <source>
        <dbReference type="Proteomes" id="UP001283361"/>
    </source>
</evidence>
<organism evidence="1 2">
    <name type="scientific">Elysia crispata</name>
    <name type="common">lettuce slug</name>
    <dbReference type="NCBI Taxonomy" id="231223"/>
    <lineage>
        <taxon>Eukaryota</taxon>
        <taxon>Metazoa</taxon>
        <taxon>Spiralia</taxon>
        <taxon>Lophotrochozoa</taxon>
        <taxon>Mollusca</taxon>
        <taxon>Gastropoda</taxon>
        <taxon>Heterobranchia</taxon>
        <taxon>Euthyneura</taxon>
        <taxon>Panpulmonata</taxon>
        <taxon>Sacoglossa</taxon>
        <taxon>Placobranchoidea</taxon>
        <taxon>Plakobranchidae</taxon>
        <taxon>Elysia</taxon>
    </lineage>
</organism>
<comment type="caution">
    <text evidence="1">The sequence shown here is derived from an EMBL/GenBank/DDBJ whole genome shotgun (WGS) entry which is preliminary data.</text>
</comment>
<dbReference type="Proteomes" id="UP001283361">
    <property type="component" value="Unassembled WGS sequence"/>
</dbReference>
<proteinExistence type="predicted"/>
<dbReference type="Gene3D" id="3.60.10.10">
    <property type="entry name" value="Endonuclease/exonuclease/phosphatase"/>
    <property type="match status" value="1"/>
</dbReference>
<dbReference type="SUPFAM" id="SSF56219">
    <property type="entry name" value="DNase I-like"/>
    <property type="match status" value="1"/>
</dbReference>
<accession>A0AAE1D196</accession>
<dbReference type="InterPro" id="IPR036691">
    <property type="entry name" value="Endo/exonu/phosph_ase_sf"/>
</dbReference>
<sequence length="124" mass="13887">MIQEAKSNKLDVLGISESRQINTGMNNGDDTYTFHNSGEYQHEHGVGLIKKTITISLLDIVCVSKRNTFAKIKGAPFIVGILQRYAPTANHPDEEIEEYYEEVNRILTTVKSDEILVVMGDMNA</sequence>
<dbReference type="EMBL" id="JAWDGP010005834">
    <property type="protein sequence ID" value="KAK3751171.1"/>
    <property type="molecule type" value="Genomic_DNA"/>
</dbReference>
<evidence type="ECO:0000313" key="1">
    <source>
        <dbReference type="EMBL" id="KAK3751171.1"/>
    </source>
</evidence>
<evidence type="ECO:0008006" key="3">
    <source>
        <dbReference type="Google" id="ProtNLM"/>
    </source>
</evidence>
<name>A0AAE1D196_9GAST</name>
<keyword evidence="2" id="KW-1185">Reference proteome</keyword>